<evidence type="ECO:0000256" key="6">
    <source>
        <dbReference type="ARBA" id="ARBA00023136"/>
    </source>
</evidence>
<keyword evidence="3" id="KW-1003">Cell membrane</keyword>
<evidence type="ECO:0000256" key="2">
    <source>
        <dbReference type="ARBA" id="ARBA00022448"/>
    </source>
</evidence>
<dbReference type="PANTHER" id="PTHR43045">
    <property type="entry name" value="SHIKIMATE TRANSPORTER"/>
    <property type="match status" value="1"/>
</dbReference>
<evidence type="ECO:0000313" key="10">
    <source>
        <dbReference type="Proteomes" id="UP000267430"/>
    </source>
</evidence>
<keyword evidence="4 7" id="KW-0812">Transmembrane</keyword>
<evidence type="ECO:0000313" key="9">
    <source>
        <dbReference type="EMBL" id="RUQ30960.1"/>
    </source>
</evidence>
<keyword evidence="6 7" id="KW-0472">Membrane</keyword>
<dbReference type="Gene3D" id="1.20.1250.20">
    <property type="entry name" value="MFS general substrate transporter like domains"/>
    <property type="match status" value="1"/>
</dbReference>
<dbReference type="GO" id="GO:0005886">
    <property type="term" value="C:plasma membrane"/>
    <property type="evidence" value="ECO:0007669"/>
    <property type="project" value="UniProtKB-SubCell"/>
</dbReference>
<keyword evidence="10" id="KW-1185">Reference proteome</keyword>
<keyword evidence="2" id="KW-0813">Transport</keyword>
<evidence type="ECO:0000256" key="4">
    <source>
        <dbReference type="ARBA" id="ARBA00022692"/>
    </source>
</evidence>
<feature type="domain" description="Major facilitator superfamily (MFS) profile" evidence="8">
    <location>
        <begin position="11"/>
        <end position="421"/>
    </location>
</feature>
<evidence type="ECO:0000256" key="3">
    <source>
        <dbReference type="ARBA" id="ARBA00022475"/>
    </source>
</evidence>
<evidence type="ECO:0000256" key="1">
    <source>
        <dbReference type="ARBA" id="ARBA00004651"/>
    </source>
</evidence>
<dbReference type="SUPFAM" id="SSF103473">
    <property type="entry name" value="MFS general substrate transporter"/>
    <property type="match status" value="1"/>
</dbReference>
<feature type="transmembrane region" description="Helical" evidence="7">
    <location>
        <begin position="149"/>
        <end position="172"/>
    </location>
</feature>
<evidence type="ECO:0000256" key="7">
    <source>
        <dbReference type="SAM" id="Phobius"/>
    </source>
</evidence>
<dbReference type="GO" id="GO:0022857">
    <property type="term" value="F:transmembrane transporter activity"/>
    <property type="evidence" value="ECO:0007669"/>
    <property type="project" value="InterPro"/>
</dbReference>
<feature type="transmembrane region" description="Helical" evidence="7">
    <location>
        <begin position="302"/>
        <end position="320"/>
    </location>
</feature>
<dbReference type="CDD" id="cd17369">
    <property type="entry name" value="MFS_ShiA_like"/>
    <property type="match status" value="1"/>
</dbReference>
<feature type="transmembrane region" description="Helical" evidence="7">
    <location>
        <begin position="21"/>
        <end position="43"/>
    </location>
</feature>
<dbReference type="RefSeq" id="WP_126863745.1">
    <property type="nucleotide sequence ID" value="NZ_JAUSTX010000005.1"/>
</dbReference>
<accession>A0A3S0U4M6</accession>
<feature type="transmembrane region" description="Helical" evidence="7">
    <location>
        <begin position="49"/>
        <end position="72"/>
    </location>
</feature>
<dbReference type="InterPro" id="IPR036259">
    <property type="entry name" value="MFS_trans_sf"/>
</dbReference>
<dbReference type="AlphaFoldDB" id="A0A3S0U4M6"/>
<dbReference type="EMBL" id="RYZZ01000006">
    <property type="protein sequence ID" value="RUQ30960.1"/>
    <property type="molecule type" value="Genomic_DNA"/>
</dbReference>
<evidence type="ECO:0000259" key="8">
    <source>
        <dbReference type="PROSITE" id="PS50850"/>
    </source>
</evidence>
<feature type="transmembrane region" description="Helical" evidence="7">
    <location>
        <begin position="250"/>
        <end position="270"/>
    </location>
</feature>
<organism evidence="9 10">
    <name type="scientific">Peribacillus cavernae</name>
    <dbReference type="NCBI Taxonomy" id="1674310"/>
    <lineage>
        <taxon>Bacteria</taxon>
        <taxon>Bacillati</taxon>
        <taxon>Bacillota</taxon>
        <taxon>Bacilli</taxon>
        <taxon>Bacillales</taxon>
        <taxon>Bacillaceae</taxon>
        <taxon>Peribacillus</taxon>
    </lineage>
</organism>
<feature type="transmembrane region" description="Helical" evidence="7">
    <location>
        <begin position="111"/>
        <end position="137"/>
    </location>
</feature>
<dbReference type="InterPro" id="IPR020846">
    <property type="entry name" value="MFS_dom"/>
</dbReference>
<comment type="caution">
    <text evidence="9">The sequence shown here is derived from an EMBL/GenBank/DDBJ whole genome shotgun (WGS) entry which is preliminary data.</text>
</comment>
<dbReference type="Pfam" id="PF00083">
    <property type="entry name" value="Sugar_tr"/>
    <property type="match status" value="1"/>
</dbReference>
<evidence type="ECO:0000256" key="5">
    <source>
        <dbReference type="ARBA" id="ARBA00022989"/>
    </source>
</evidence>
<keyword evidence="5 7" id="KW-1133">Transmembrane helix</keyword>
<dbReference type="Proteomes" id="UP000267430">
    <property type="component" value="Unassembled WGS sequence"/>
</dbReference>
<feature type="transmembrane region" description="Helical" evidence="7">
    <location>
        <begin position="184"/>
        <end position="203"/>
    </location>
</feature>
<feature type="transmembrane region" description="Helical" evidence="7">
    <location>
        <begin position="367"/>
        <end position="386"/>
    </location>
</feature>
<dbReference type="InterPro" id="IPR005828">
    <property type="entry name" value="MFS_sugar_transport-like"/>
</dbReference>
<protein>
    <submittedName>
        <fullName evidence="9">MFS transporter</fullName>
    </submittedName>
</protein>
<proteinExistence type="predicted"/>
<sequence>MEINKRMRLRIIAASLLGTTIEWYDFFLYGTAASLVFGGLFFPKSDPDVALLLSYATFVVAFVARPLGSVIFSYIGDRIGRKAPLIITLTGMGIITTLIGLLPGYNSIGFWAPLLLIILRFLQGIAMGGEWGGVVVFMNEHSPKGKRGFYGGLPNLGVPLGLLLSTAAMSLMTIVAKGDAFIEWGWRIPFIASVVLVGIGFWIRSGIPESLVFQEAKESNNLSKYPLRDAVKYHWVSILKLVGVKFGENVWYYIITTYVISYATGLGYSSGSVLNVINIAALLTVFTLLGASYLTDFVSRRSMYIAGATATILFAIPYFYLVGQSYSGFVIVTIIALSVIWPFMITVQGSLFPQAFPTNVRYTGVSLVYGITAPLVGLAPFIATYLNNRFDSYIAIAIYLMVAGVISLVSVFSLHLKMNKKEIENDFQKASKVVLK</sequence>
<reference evidence="9 10" key="1">
    <citation type="submission" date="2018-12" db="EMBL/GenBank/DDBJ databases">
        <title>Bacillus chawlae sp. nov., Bacillus glennii sp. nov., and Bacillus saganii sp. nov. Isolated from the Vehicle Assembly Building at Kennedy Space Center where the Viking Spacecraft were Assembled.</title>
        <authorList>
            <person name="Seuylemezian A."/>
            <person name="Vaishampayan P."/>
        </authorList>
    </citation>
    <scope>NUCLEOTIDE SEQUENCE [LARGE SCALE GENOMIC DNA]</scope>
    <source>
        <strain evidence="9 10">L5</strain>
    </source>
</reference>
<feature type="transmembrane region" description="Helical" evidence="7">
    <location>
        <begin position="392"/>
        <end position="414"/>
    </location>
</feature>
<dbReference type="PANTHER" id="PTHR43045:SF1">
    <property type="entry name" value="SHIKIMATE TRANSPORTER"/>
    <property type="match status" value="1"/>
</dbReference>
<feature type="transmembrane region" description="Helical" evidence="7">
    <location>
        <begin position="326"/>
        <end position="347"/>
    </location>
</feature>
<dbReference type="PROSITE" id="PS00217">
    <property type="entry name" value="SUGAR_TRANSPORT_2"/>
    <property type="match status" value="1"/>
</dbReference>
<comment type="subcellular location">
    <subcellularLocation>
        <location evidence="1">Cell membrane</location>
        <topology evidence="1">Multi-pass membrane protein</topology>
    </subcellularLocation>
</comment>
<dbReference type="PROSITE" id="PS50850">
    <property type="entry name" value="MFS"/>
    <property type="match status" value="1"/>
</dbReference>
<dbReference type="InterPro" id="IPR005829">
    <property type="entry name" value="Sugar_transporter_CS"/>
</dbReference>
<feature type="transmembrane region" description="Helical" evidence="7">
    <location>
        <begin position="84"/>
        <end position="105"/>
    </location>
</feature>
<dbReference type="OrthoDB" id="9783227at2"/>
<name>A0A3S0U4M6_9BACI</name>
<feature type="transmembrane region" description="Helical" evidence="7">
    <location>
        <begin position="276"/>
        <end position="295"/>
    </location>
</feature>
<gene>
    <name evidence="9" type="ORF">ELQ35_05045</name>
</gene>